<dbReference type="PANTHER" id="PTHR13989:SF16">
    <property type="entry name" value="REPLICATION PROTEIN A2"/>
    <property type="match status" value="1"/>
</dbReference>
<dbReference type="InterPro" id="IPR036388">
    <property type="entry name" value="WH-like_DNA-bd_sf"/>
</dbReference>
<reference evidence="8" key="1">
    <citation type="submission" date="2012-12" db="EMBL/GenBank/DDBJ databases">
        <authorList>
            <person name="Hellsten U."/>
            <person name="Grimwood J."/>
            <person name="Chapman J.A."/>
            <person name="Shapiro H."/>
            <person name="Aerts A."/>
            <person name="Otillar R.P."/>
            <person name="Terry A.Y."/>
            <person name="Boore J.L."/>
            <person name="Simakov O."/>
            <person name="Marletaz F."/>
            <person name="Cho S.-J."/>
            <person name="Edsinger-Gonzales E."/>
            <person name="Havlak P."/>
            <person name="Kuo D.-H."/>
            <person name="Larsson T."/>
            <person name="Lv J."/>
            <person name="Arendt D."/>
            <person name="Savage R."/>
            <person name="Osoegawa K."/>
            <person name="de Jong P."/>
            <person name="Lindberg D.R."/>
            <person name="Seaver E.C."/>
            <person name="Weisblat D.A."/>
            <person name="Putnam N.H."/>
            <person name="Grigoriev I.V."/>
            <person name="Rokhsar D.S."/>
        </authorList>
    </citation>
    <scope>NUCLEOTIDE SEQUENCE</scope>
    <source>
        <strain evidence="8">I ESC-2004</strain>
    </source>
</reference>
<sequence length="217" mass="24439">RTRAQNVIPVTVAQVLAAQQNGDNLIWDEIELHQVSILGIVRSVNENPTRLEYFIDDLTARPLEVRQFVDADENAPEDKTDIARENQYVQVFGTIRDFQGKRSINAFKILQVADANTITTHLLEVIHAHLALKKAKIAGQYINNINMCSLFGYANSQRVHNVIRACSEDQGMSVHTITDNLRGIPQKAIRDAIEFLSAEGHIYSTVDDEHYRSTDSV</sequence>
<dbReference type="GO" id="GO:0000724">
    <property type="term" value="P:double-strand break repair via homologous recombination"/>
    <property type="evidence" value="ECO:0007669"/>
    <property type="project" value="TreeGrafter"/>
</dbReference>
<dbReference type="InterPro" id="IPR012340">
    <property type="entry name" value="NA-bd_OB-fold"/>
</dbReference>
<feature type="non-terminal residue" evidence="6">
    <location>
        <position position="1"/>
    </location>
</feature>
<evidence type="ECO:0000256" key="3">
    <source>
        <dbReference type="ARBA" id="ARBA00023125"/>
    </source>
</evidence>
<comment type="similarity">
    <text evidence="2">Belongs to the replication factor A protein 2 family.</text>
</comment>
<keyword evidence="8" id="KW-1185">Reference proteome</keyword>
<evidence type="ECO:0000313" key="8">
    <source>
        <dbReference type="Proteomes" id="UP000014760"/>
    </source>
</evidence>
<evidence type="ECO:0000256" key="4">
    <source>
        <dbReference type="ARBA" id="ARBA00023242"/>
    </source>
</evidence>
<dbReference type="SUPFAM" id="SSF46785">
    <property type="entry name" value="Winged helix' DNA-binding domain"/>
    <property type="match status" value="1"/>
</dbReference>
<feature type="domain" description="Replication protein A C-terminal" evidence="5">
    <location>
        <begin position="154"/>
        <end position="209"/>
    </location>
</feature>
<dbReference type="STRING" id="283909.R7VIH4"/>
<proteinExistence type="inferred from homology"/>
<evidence type="ECO:0000256" key="2">
    <source>
        <dbReference type="ARBA" id="ARBA00007815"/>
    </source>
</evidence>
<comment type="subcellular location">
    <subcellularLocation>
        <location evidence="1">Nucleus</location>
    </subcellularLocation>
</comment>
<evidence type="ECO:0000313" key="6">
    <source>
        <dbReference type="EMBL" id="ELU18419.1"/>
    </source>
</evidence>
<dbReference type="OMA" id="RNEGHIY"/>
<gene>
    <name evidence="6" type="ORF">CAPTEDRAFT_104212</name>
</gene>
<keyword evidence="3" id="KW-0238">DNA-binding</keyword>
<dbReference type="OrthoDB" id="25571at2759"/>
<keyword evidence="4" id="KW-0539">Nucleus</keyword>
<evidence type="ECO:0000256" key="1">
    <source>
        <dbReference type="ARBA" id="ARBA00004123"/>
    </source>
</evidence>
<dbReference type="InterPro" id="IPR036390">
    <property type="entry name" value="WH_DNA-bd_sf"/>
</dbReference>
<dbReference type="Pfam" id="PF08784">
    <property type="entry name" value="RPA_C"/>
    <property type="match status" value="1"/>
</dbReference>
<dbReference type="EMBL" id="KB291941">
    <property type="protein sequence ID" value="ELU18419.1"/>
    <property type="molecule type" value="Genomic_DNA"/>
</dbReference>
<evidence type="ECO:0000313" key="7">
    <source>
        <dbReference type="EnsemblMetazoa" id="CapteP104212"/>
    </source>
</evidence>
<dbReference type="Gene3D" id="1.10.10.10">
    <property type="entry name" value="Winged helix-like DNA-binding domain superfamily/Winged helix DNA-binding domain"/>
    <property type="match status" value="1"/>
</dbReference>
<dbReference type="GO" id="GO:0005662">
    <property type="term" value="C:DNA replication factor A complex"/>
    <property type="evidence" value="ECO:0007669"/>
    <property type="project" value="TreeGrafter"/>
</dbReference>
<dbReference type="GO" id="GO:0006260">
    <property type="term" value="P:DNA replication"/>
    <property type="evidence" value="ECO:0007669"/>
    <property type="project" value="TreeGrafter"/>
</dbReference>
<dbReference type="FunCoup" id="R7VIH4">
    <property type="interactions" value="1177"/>
</dbReference>
<dbReference type="GO" id="GO:0006289">
    <property type="term" value="P:nucleotide-excision repair"/>
    <property type="evidence" value="ECO:0007669"/>
    <property type="project" value="TreeGrafter"/>
</dbReference>
<reference evidence="7" key="3">
    <citation type="submission" date="2015-06" db="UniProtKB">
        <authorList>
            <consortium name="EnsemblMetazoa"/>
        </authorList>
    </citation>
    <scope>IDENTIFICATION</scope>
</reference>
<dbReference type="Gene3D" id="2.40.50.140">
    <property type="entry name" value="Nucleic acid-binding proteins"/>
    <property type="match status" value="1"/>
</dbReference>
<dbReference type="Proteomes" id="UP000014760">
    <property type="component" value="Unassembled WGS sequence"/>
</dbReference>
<dbReference type="HOGENOM" id="CLU_051033_1_0_1"/>
<accession>R7VIH4</accession>
<dbReference type="CDD" id="cd04478">
    <property type="entry name" value="RPA2_DBD_D"/>
    <property type="match status" value="1"/>
</dbReference>
<evidence type="ECO:0000259" key="5">
    <source>
        <dbReference type="Pfam" id="PF08784"/>
    </source>
</evidence>
<reference evidence="6 8" key="2">
    <citation type="journal article" date="2013" name="Nature">
        <title>Insights into bilaterian evolution from three spiralian genomes.</title>
        <authorList>
            <person name="Simakov O."/>
            <person name="Marletaz F."/>
            <person name="Cho S.J."/>
            <person name="Edsinger-Gonzales E."/>
            <person name="Havlak P."/>
            <person name="Hellsten U."/>
            <person name="Kuo D.H."/>
            <person name="Larsson T."/>
            <person name="Lv J."/>
            <person name="Arendt D."/>
            <person name="Savage R."/>
            <person name="Osoegawa K."/>
            <person name="de Jong P."/>
            <person name="Grimwood J."/>
            <person name="Chapman J.A."/>
            <person name="Shapiro H."/>
            <person name="Aerts A."/>
            <person name="Otillar R.P."/>
            <person name="Terry A.Y."/>
            <person name="Boore J.L."/>
            <person name="Grigoriev I.V."/>
            <person name="Lindberg D.R."/>
            <person name="Seaver E.C."/>
            <person name="Weisblat D.A."/>
            <person name="Putnam N.H."/>
            <person name="Rokhsar D.S."/>
        </authorList>
    </citation>
    <scope>NUCLEOTIDE SEQUENCE</scope>
    <source>
        <strain evidence="6 8">I ESC-2004</strain>
    </source>
</reference>
<dbReference type="FunFam" id="1.10.10.10:FF:000168">
    <property type="entry name" value="Replication protein A 32 kDa subunit"/>
    <property type="match status" value="1"/>
</dbReference>
<dbReference type="InterPro" id="IPR014892">
    <property type="entry name" value="RPA_C"/>
</dbReference>
<dbReference type="EMBL" id="AMQN01034909">
    <property type="status" value="NOT_ANNOTATED_CDS"/>
    <property type="molecule type" value="Genomic_DNA"/>
</dbReference>
<name>R7VIH4_CAPTE</name>
<organism evidence="6">
    <name type="scientific">Capitella teleta</name>
    <name type="common">Polychaete worm</name>
    <dbReference type="NCBI Taxonomy" id="283909"/>
    <lineage>
        <taxon>Eukaryota</taxon>
        <taxon>Metazoa</taxon>
        <taxon>Spiralia</taxon>
        <taxon>Lophotrochozoa</taxon>
        <taxon>Annelida</taxon>
        <taxon>Polychaeta</taxon>
        <taxon>Sedentaria</taxon>
        <taxon>Scolecida</taxon>
        <taxon>Capitellidae</taxon>
        <taxon>Capitella</taxon>
    </lineage>
</organism>
<dbReference type="EnsemblMetazoa" id="CapteT104212">
    <property type="protein sequence ID" value="CapteP104212"/>
    <property type="gene ID" value="CapteG104212"/>
</dbReference>
<dbReference type="GO" id="GO:0035861">
    <property type="term" value="C:site of double-strand break"/>
    <property type="evidence" value="ECO:0007669"/>
    <property type="project" value="TreeGrafter"/>
</dbReference>
<dbReference type="EMBL" id="AMQN01034910">
    <property type="status" value="NOT_ANNOTATED_CDS"/>
    <property type="molecule type" value="Genomic_DNA"/>
</dbReference>
<dbReference type="AlphaFoldDB" id="R7VIH4"/>
<dbReference type="GO" id="GO:0003697">
    <property type="term" value="F:single-stranded DNA binding"/>
    <property type="evidence" value="ECO:0007669"/>
    <property type="project" value="TreeGrafter"/>
</dbReference>
<dbReference type="PANTHER" id="PTHR13989">
    <property type="entry name" value="REPLICATION PROTEIN A-RELATED"/>
    <property type="match status" value="1"/>
</dbReference>
<protein>
    <recommendedName>
        <fullName evidence="5">Replication protein A C-terminal domain-containing protein</fullName>
    </recommendedName>
</protein>
<dbReference type="InterPro" id="IPR040260">
    <property type="entry name" value="RFA2-like"/>
</dbReference>
<dbReference type="GO" id="GO:0000781">
    <property type="term" value="C:chromosome, telomeric region"/>
    <property type="evidence" value="ECO:0007669"/>
    <property type="project" value="TreeGrafter"/>
</dbReference>
<dbReference type="SUPFAM" id="SSF50249">
    <property type="entry name" value="Nucleic acid-binding proteins"/>
    <property type="match status" value="1"/>
</dbReference>